<evidence type="ECO:0000256" key="3">
    <source>
        <dbReference type="ARBA" id="ARBA00022617"/>
    </source>
</evidence>
<sequence>MQPEPRHVRPAGDTGPGTGGGGRARRHGALATDSRLGLLATLRAAGRPLDARELAETTGFAVSTVRFHLDVLVGAGLVSARPEPRSAPGRPRVTYSPVAAGATASDPADDDGGAGYEHEQLLFVLAENLAATPAERARIARQAGQAWASRQVEKPAPAPAEGPDARPGSGPAEQARLVDQTTAIDQAAAVFAELGFDPEVEPADAPGTPGTAGVGRRMLLHSCPFRAVAAVHPDVICSVHAGLLSGLLERLGSPLVPRVVPFVEPDLCIAHLDPPPSAGPAFDSPGADGSIPSGLLPSSIPDLSTPSGSVAGGTGSGGRLVLSIESAAVVRATAPVVAAHSVEITSAFYPRLFTAHPELLRLFNQGNQANGDQRRALAASVVAYATQLIDPQAPSFQPVLERIAHKHASLGVLPEQYTIVGRNLLAAVGDVLGDAVTPEIAAAWDEVYWLFACQLIAEEARVYQRAGVDPRHIWRPWEVIRRTDETPDVISLLLLPADGQPAPPWQAGQYVSVAVDLPDGRRQPRQYTISTAPGRAGMRLTVRRVRGSDGNPDGAVSSFIHDSVDVGTVLDVSQPFGDVVLDDSFDPLLLVSAGIGITPMVAMLDHVTRTRPDRRVVVAHADHSPRSHPVRDEVRMLGRQLRRFEELTWYEQRDEAPGPGVEAGLIDADKLPVPDGVRAYLCGPLPFMRDVRASLLRRGVPAENIRYEVFGPDLWAGQL</sequence>
<evidence type="ECO:0000313" key="14">
    <source>
        <dbReference type="Proteomes" id="UP000198802"/>
    </source>
</evidence>
<dbReference type="Gene3D" id="1.10.10.10">
    <property type="entry name" value="Winged helix-like DNA-binding domain superfamily/Winged helix DNA-binding domain"/>
    <property type="match status" value="1"/>
</dbReference>
<dbReference type="RefSeq" id="WP_091277688.1">
    <property type="nucleotide sequence ID" value="NZ_FAOZ01000009.1"/>
</dbReference>
<dbReference type="Pfam" id="PF00042">
    <property type="entry name" value="Globin"/>
    <property type="match status" value="1"/>
</dbReference>
<dbReference type="CDD" id="cd06184">
    <property type="entry name" value="flavohem_like_fad_nad_binding"/>
    <property type="match status" value="1"/>
</dbReference>
<dbReference type="GO" id="GO:0071500">
    <property type="term" value="P:cellular response to nitrosative stress"/>
    <property type="evidence" value="ECO:0007669"/>
    <property type="project" value="TreeGrafter"/>
</dbReference>
<feature type="domain" description="Globin" evidence="11">
    <location>
        <begin position="321"/>
        <end position="460"/>
    </location>
</feature>
<dbReference type="InterPro" id="IPR009050">
    <property type="entry name" value="Globin-like_sf"/>
</dbReference>
<dbReference type="PANTHER" id="PTHR43396:SF3">
    <property type="entry name" value="FLAVOHEMOPROTEIN"/>
    <property type="match status" value="1"/>
</dbReference>
<dbReference type="GO" id="GO:0005344">
    <property type="term" value="F:oxygen carrier activity"/>
    <property type="evidence" value="ECO:0007669"/>
    <property type="project" value="UniProtKB-KW"/>
</dbReference>
<comment type="similarity">
    <text evidence="1">In the C-terminal section; belongs to the flavoprotein pyridine nucleotide cytochrome reductase family.</text>
</comment>
<dbReference type="CDD" id="cd14782">
    <property type="entry name" value="FHb-globin_2"/>
    <property type="match status" value="1"/>
</dbReference>
<dbReference type="GO" id="GO:0071949">
    <property type="term" value="F:FAD binding"/>
    <property type="evidence" value="ECO:0007669"/>
    <property type="project" value="TreeGrafter"/>
</dbReference>
<dbReference type="InterPro" id="IPR036390">
    <property type="entry name" value="WH_DNA-bd_sf"/>
</dbReference>
<dbReference type="InterPro" id="IPR036388">
    <property type="entry name" value="WH-like_DNA-bd_sf"/>
</dbReference>
<dbReference type="SUPFAM" id="SSF52343">
    <property type="entry name" value="Ferredoxin reductase-like, C-terminal NADP-linked domain"/>
    <property type="match status" value="1"/>
</dbReference>
<comment type="catalytic activity">
    <reaction evidence="9">
        <text>2 nitric oxide + NADPH + 2 O2 = 2 nitrate + NADP(+) + H(+)</text>
        <dbReference type="Rhea" id="RHEA:19465"/>
        <dbReference type="ChEBI" id="CHEBI:15378"/>
        <dbReference type="ChEBI" id="CHEBI:15379"/>
        <dbReference type="ChEBI" id="CHEBI:16480"/>
        <dbReference type="ChEBI" id="CHEBI:17632"/>
        <dbReference type="ChEBI" id="CHEBI:57783"/>
        <dbReference type="ChEBI" id="CHEBI:58349"/>
        <dbReference type="EC" id="1.14.12.17"/>
    </reaction>
</comment>
<accession>A0A0S4QMH4</accession>
<dbReference type="SMART" id="SM00418">
    <property type="entry name" value="HTH_ARSR"/>
    <property type="match status" value="1"/>
</dbReference>
<evidence type="ECO:0000256" key="10">
    <source>
        <dbReference type="SAM" id="MobiDB-lite"/>
    </source>
</evidence>
<name>A0A0S4QMH4_9ACTN</name>
<dbReference type="Proteomes" id="UP000198802">
    <property type="component" value="Unassembled WGS sequence"/>
</dbReference>
<evidence type="ECO:0000256" key="1">
    <source>
        <dbReference type="ARBA" id="ARBA00006401"/>
    </source>
</evidence>
<dbReference type="InterPro" id="IPR011991">
    <property type="entry name" value="ArsR-like_HTH"/>
</dbReference>
<protein>
    <recommendedName>
        <fullName evidence="2">nitric oxide dioxygenase</fullName>
        <ecNumber evidence="2">1.14.12.17</ecNumber>
    </recommendedName>
</protein>
<dbReference type="GO" id="GO:0046872">
    <property type="term" value="F:metal ion binding"/>
    <property type="evidence" value="ECO:0007669"/>
    <property type="project" value="UniProtKB-KW"/>
</dbReference>
<dbReference type="AlphaFoldDB" id="A0A0S4QMH4"/>
<evidence type="ECO:0000256" key="7">
    <source>
        <dbReference type="ARBA" id="ARBA00023027"/>
    </source>
</evidence>
<keyword evidence="4" id="KW-0561">Oxygen transport</keyword>
<dbReference type="InterPro" id="IPR000971">
    <property type="entry name" value="Globin"/>
</dbReference>
<feature type="region of interest" description="Disordered" evidence="10">
    <location>
        <begin position="80"/>
        <end position="115"/>
    </location>
</feature>
<dbReference type="GO" id="GO:0046210">
    <property type="term" value="P:nitric oxide catabolic process"/>
    <property type="evidence" value="ECO:0007669"/>
    <property type="project" value="TreeGrafter"/>
</dbReference>
<keyword evidence="7" id="KW-0520">NAD</keyword>
<dbReference type="SUPFAM" id="SSF46458">
    <property type="entry name" value="Globin-like"/>
    <property type="match status" value="1"/>
</dbReference>
<dbReference type="PROSITE" id="PS01033">
    <property type="entry name" value="GLOBIN"/>
    <property type="match status" value="1"/>
</dbReference>
<dbReference type="EC" id="1.14.12.17" evidence="2"/>
<keyword evidence="5" id="KW-0479">Metal-binding</keyword>
<dbReference type="FunFam" id="1.10.490.10:FF:000003">
    <property type="entry name" value="Flavohemoprotein"/>
    <property type="match status" value="1"/>
</dbReference>
<evidence type="ECO:0000256" key="2">
    <source>
        <dbReference type="ARBA" id="ARBA00012229"/>
    </source>
</evidence>
<keyword evidence="14" id="KW-1185">Reference proteome</keyword>
<dbReference type="SUPFAM" id="SSF46785">
    <property type="entry name" value="Winged helix' DNA-binding domain"/>
    <property type="match status" value="1"/>
</dbReference>
<dbReference type="GO" id="GO:0020037">
    <property type="term" value="F:heme binding"/>
    <property type="evidence" value="ECO:0007669"/>
    <property type="project" value="InterPro"/>
</dbReference>
<dbReference type="Pfam" id="PF12840">
    <property type="entry name" value="HTH_20"/>
    <property type="match status" value="1"/>
</dbReference>
<dbReference type="GO" id="GO:0008941">
    <property type="term" value="F:nitric oxide dioxygenase NAD(P)H activity"/>
    <property type="evidence" value="ECO:0007669"/>
    <property type="project" value="UniProtKB-EC"/>
</dbReference>
<evidence type="ECO:0000259" key="12">
    <source>
        <dbReference type="PROSITE" id="PS51384"/>
    </source>
</evidence>
<dbReference type="Pfam" id="PF00175">
    <property type="entry name" value="NAD_binding_1"/>
    <property type="match status" value="1"/>
</dbReference>
<evidence type="ECO:0000256" key="6">
    <source>
        <dbReference type="ARBA" id="ARBA00023004"/>
    </source>
</evidence>
<keyword evidence="3" id="KW-0349">Heme</keyword>
<dbReference type="CDD" id="cd00090">
    <property type="entry name" value="HTH_ARSR"/>
    <property type="match status" value="1"/>
</dbReference>
<dbReference type="InterPro" id="IPR017938">
    <property type="entry name" value="Riboflavin_synthase-like_b-brl"/>
</dbReference>
<feature type="region of interest" description="Disordered" evidence="10">
    <location>
        <begin position="1"/>
        <end position="26"/>
    </location>
</feature>
<dbReference type="InterPro" id="IPR001845">
    <property type="entry name" value="HTH_ArsR_DNA-bd_dom"/>
</dbReference>
<dbReference type="Gene3D" id="3.40.50.80">
    <property type="entry name" value="Nucleotide-binding domain of ferredoxin-NADP reductase (FNR) module"/>
    <property type="match status" value="1"/>
</dbReference>
<evidence type="ECO:0000256" key="4">
    <source>
        <dbReference type="ARBA" id="ARBA00022621"/>
    </source>
</evidence>
<gene>
    <name evidence="13" type="ORF">Ga0074812_10979</name>
</gene>
<proteinExistence type="inferred from homology"/>
<dbReference type="GO" id="GO:0003700">
    <property type="term" value="F:DNA-binding transcription factor activity"/>
    <property type="evidence" value="ECO:0007669"/>
    <property type="project" value="InterPro"/>
</dbReference>
<evidence type="ECO:0000256" key="9">
    <source>
        <dbReference type="ARBA" id="ARBA00049433"/>
    </source>
</evidence>
<dbReference type="SUPFAM" id="SSF63380">
    <property type="entry name" value="Riboflavin synthase domain-like"/>
    <property type="match status" value="1"/>
</dbReference>
<dbReference type="Gene3D" id="2.40.30.10">
    <property type="entry name" value="Translation factors"/>
    <property type="match status" value="1"/>
</dbReference>
<evidence type="ECO:0000259" key="11">
    <source>
        <dbReference type="PROSITE" id="PS01033"/>
    </source>
</evidence>
<dbReference type="InterPro" id="IPR012292">
    <property type="entry name" value="Globin/Proto"/>
</dbReference>
<dbReference type="GO" id="GO:0019825">
    <property type="term" value="F:oxygen binding"/>
    <property type="evidence" value="ECO:0007669"/>
    <property type="project" value="InterPro"/>
</dbReference>
<keyword evidence="4" id="KW-0813">Transport</keyword>
<dbReference type="Gene3D" id="1.10.490.10">
    <property type="entry name" value="Globins"/>
    <property type="match status" value="1"/>
</dbReference>
<dbReference type="PROSITE" id="PS51384">
    <property type="entry name" value="FAD_FR"/>
    <property type="match status" value="1"/>
</dbReference>
<dbReference type="InterPro" id="IPR001433">
    <property type="entry name" value="OxRdtase_FAD/NAD-bd"/>
</dbReference>
<feature type="domain" description="FAD-binding FR-type" evidence="12">
    <location>
        <begin position="472"/>
        <end position="582"/>
    </location>
</feature>
<organism evidence="13 14">
    <name type="scientific">Parafrankia irregularis</name>
    <dbReference type="NCBI Taxonomy" id="795642"/>
    <lineage>
        <taxon>Bacteria</taxon>
        <taxon>Bacillati</taxon>
        <taxon>Actinomycetota</taxon>
        <taxon>Actinomycetes</taxon>
        <taxon>Frankiales</taxon>
        <taxon>Frankiaceae</taxon>
        <taxon>Parafrankia</taxon>
    </lineage>
</organism>
<dbReference type="EMBL" id="FAOZ01000009">
    <property type="protein sequence ID" value="CUU56859.1"/>
    <property type="molecule type" value="Genomic_DNA"/>
</dbReference>
<comment type="catalytic activity">
    <reaction evidence="8">
        <text>2 nitric oxide + NADH + 2 O2 = 2 nitrate + NAD(+) + H(+)</text>
        <dbReference type="Rhea" id="RHEA:19469"/>
        <dbReference type="ChEBI" id="CHEBI:15378"/>
        <dbReference type="ChEBI" id="CHEBI:15379"/>
        <dbReference type="ChEBI" id="CHEBI:16480"/>
        <dbReference type="ChEBI" id="CHEBI:17632"/>
        <dbReference type="ChEBI" id="CHEBI:57540"/>
        <dbReference type="ChEBI" id="CHEBI:57945"/>
        <dbReference type="EC" id="1.14.12.17"/>
    </reaction>
</comment>
<evidence type="ECO:0000313" key="13">
    <source>
        <dbReference type="EMBL" id="CUU56859.1"/>
    </source>
</evidence>
<dbReference type="InterPro" id="IPR039261">
    <property type="entry name" value="FNR_nucleotide-bd"/>
</dbReference>
<feature type="region of interest" description="Disordered" evidence="10">
    <location>
        <begin position="145"/>
        <end position="172"/>
    </location>
</feature>
<dbReference type="InterPro" id="IPR017927">
    <property type="entry name" value="FAD-bd_FR_type"/>
</dbReference>
<keyword evidence="6" id="KW-0408">Iron</keyword>
<reference evidence="14" key="1">
    <citation type="submission" date="2015-11" db="EMBL/GenBank/DDBJ databases">
        <authorList>
            <person name="Varghese N."/>
        </authorList>
    </citation>
    <scope>NUCLEOTIDE SEQUENCE [LARGE SCALE GENOMIC DNA]</scope>
    <source>
        <strain evidence="14">DSM 45899</strain>
    </source>
</reference>
<dbReference type="PANTHER" id="PTHR43396">
    <property type="entry name" value="FLAVOHEMOPROTEIN"/>
    <property type="match status" value="1"/>
</dbReference>
<evidence type="ECO:0000256" key="8">
    <source>
        <dbReference type="ARBA" id="ARBA00048649"/>
    </source>
</evidence>
<evidence type="ECO:0000256" key="5">
    <source>
        <dbReference type="ARBA" id="ARBA00022723"/>
    </source>
</evidence>
<dbReference type="PRINTS" id="PR00410">
    <property type="entry name" value="PHEHYDRXLASE"/>
</dbReference>